<dbReference type="AlphaFoldDB" id="A0A964FHB9"/>
<keyword evidence="3" id="KW-1185">Reference proteome</keyword>
<evidence type="ECO:0000256" key="1">
    <source>
        <dbReference type="SAM" id="Phobius"/>
    </source>
</evidence>
<comment type="caution">
    <text evidence="2">The sequence shown here is derived from an EMBL/GenBank/DDBJ whole genome shotgun (WGS) entry which is preliminary data.</text>
</comment>
<dbReference type="EMBL" id="JADWDC010000023">
    <property type="protein sequence ID" value="MCC0177494.1"/>
    <property type="molecule type" value="Genomic_DNA"/>
</dbReference>
<proteinExistence type="predicted"/>
<gene>
    <name evidence="2" type="ORF">I4641_10945</name>
</gene>
<feature type="transmembrane region" description="Helical" evidence="1">
    <location>
        <begin position="16"/>
        <end position="37"/>
    </location>
</feature>
<protein>
    <submittedName>
        <fullName evidence="2">Uncharacterized protein</fullName>
    </submittedName>
</protein>
<reference evidence="2" key="1">
    <citation type="journal article" date="2021" name="Antonie Van Leeuwenhoek">
        <title>Draft genome and description of Waterburya agarophytonicola gen. nov. sp. nov. (Pleurocapsales, Cyanobacteria): a seaweed symbiont.</title>
        <authorList>
            <person name="Bonthond G."/>
            <person name="Shalygin S."/>
            <person name="Bayer T."/>
            <person name="Weinberger F."/>
        </authorList>
    </citation>
    <scope>NUCLEOTIDE SEQUENCE</scope>
    <source>
        <strain evidence="2">KI4</strain>
    </source>
</reference>
<accession>A0A964FHB9</accession>
<dbReference type="RefSeq" id="WP_229640557.1">
    <property type="nucleotide sequence ID" value="NZ_JADWDC010000023.1"/>
</dbReference>
<keyword evidence="1" id="KW-1133">Transmembrane helix</keyword>
<name>A0A964FHB9_9CYAN</name>
<evidence type="ECO:0000313" key="3">
    <source>
        <dbReference type="Proteomes" id="UP000729733"/>
    </source>
</evidence>
<sequence length="154" mass="17617">MSRRNMHRKRQTEVELFPFLSVLACTIGTLILLIVVMTTQALEPQEAVVVAKVDEDGKGANKTKTPLYIECREDGFVLYPDKEFAPRADFYDKESSFRKMIANLKANKDKEYLIVILRPDGLEMFNKLRNLVKGEGIDIGYEPLEFGLELKIES</sequence>
<keyword evidence="1" id="KW-0812">Transmembrane</keyword>
<dbReference type="Proteomes" id="UP000729733">
    <property type="component" value="Unassembled WGS sequence"/>
</dbReference>
<organism evidence="2 3">
    <name type="scientific">Waterburya agarophytonicola KI4</name>
    <dbReference type="NCBI Taxonomy" id="2874699"/>
    <lineage>
        <taxon>Bacteria</taxon>
        <taxon>Bacillati</taxon>
        <taxon>Cyanobacteriota</taxon>
        <taxon>Cyanophyceae</taxon>
        <taxon>Pleurocapsales</taxon>
        <taxon>Hyellaceae</taxon>
        <taxon>Waterburya</taxon>
        <taxon>Waterburya agarophytonicola</taxon>
    </lineage>
</organism>
<keyword evidence="1" id="KW-0472">Membrane</keyword>
<evidence type="ECO:0000313" key="2">
    <source>
        <dbReference type="EMBL" id="MCC0177494.1"/>
    </source>
</evidence>